<keyword evidence="1" id="KW-0472">Membrane</keyword>
<protein>
    <submittedName>
        <fullName evidence="2">Heat repeat protein</fullName>
    </submittedName>
</protein>
<dbReference type="eggNOG" id="COG1413">
    <property type="taxonomic scope" value="Bacteria"/>
</dbReference>
<keyword evidence="3" id="KW-1185">Reference proteome</keyword>
<keyword evidence="1" id="KW-0812">Transmembrane</keyword>
<dbReference type="Gene3D" id="1.25.10.20">
    <property type="entry name" value="Vitellinogen, superhelical"/>
    <property type="match status" value="1"/>
</dbReference>
<dbReference type="EMBL" id="CP000448">
    <property type="protein sequence ID" value="ABI69729.1"/>
    <property type="molecule type" value="Genomic_DNA"/>
</dbReference>
<keyword evidence="1" id="KW-1133">Transmembrane helix</keyword>
<organism evidence="2 3">
    <name type="scientific">Syntrophomonas wolfei subsp. wolfei (strain DSM 2245B / Goettingen)</name>
    <dbReference type="NCBI Taxonomy" id="335541"/>
    <lineage>
        <taxon>Bacteria</taxon>
        <taxon>Bacillati</taxon>
        <taxon>Bacillota</taxon>
        <taxon>Clostridia</taxon>
        <taxon>Eubacteriales</taxon>
        <taxon>Syntrophomonadaceae</taxon>
        <taxon>Syntrophomonas</taxon>
    </lineage>
</organism>
<feature type="transmembrane region" description="Helical" evidence="1">
    <location>
        <begin position="12"/>
        <end position="34"/>
    </location>
</feature>
<dbReference type="SUPFAM" id="SSF48371">
    <property type="entry name" value="ARM repeat"/>
    <property type="match status" value="1"/>
</dbReference>
<dbReference type="InterPro" id="IPR011030">
    <property type="entry name" value="Lipovitellin_superhlx_dom"/>
</dbReference>
<dbReference type="InterPro" id="IPR016024">
    <property type="entry name" value="ARM-type_fold"/>
</dbReference>
<dbReference type="InterPro" id="IPR011989">
    <property type="entry name" value="ARM-like"/>
</dbReference>
<dbReference type="OrthoDB" id="2112914at2"/>
<dbReference type="InterPro" id="IPR004155">
    <property type="entry name" value="PBS_lyase_HEAT"/>
</dbReference>
<evidence type="ECO:0000256" key="1">
    <source>
        <dbReference type="SAM" id="Phobius"/>
    </source>
</evidence>
<dbReference type="SMART" id="SM00567">
    <property type="entry name" value="EZ_HEAT"/>
    <property type="match status" value="4"/>
</dbReference>
<reference evidence="3" key="1">
    <citation type="journal article" date="2010" name="Environ. Microbiol.">
        <title>The genome of Syntrophomonas wolfei: new insights into syntrophic metabolism and biohydrogen production.</title>
        <authorList>
            <person name="Sieber J.R."/>
            <person name="Sims D.R."/>
            <person name="Han C."/>
            <person name="Kim E."/>
            <person name="Lykidis A."/>
            <person name="Lapidus A.L."/>
            <person name="McDonnald E."/>
            <person name="Rohlin L."/>
            <person name="Culley D.E."/>
            <person name="Gunsalus R."/>
            <person name="McInerney M.J."/>
        </authorList>
    </citation>
    <scope>NUCLEOTIDE SEQUENCE [LARGE SCALE GENOMIC DNA]</scope>
    <source>
        <strain evidence="3">DSM 2245B / Goettingen</strain>
    </source>
</reference>
<accession>Q0AU75</accession>
<proteinExistence type="predicted"/>
<evidence type="ECO:0000313" key="3">
    <source>
        <dbReference type="Proteomes" id="UP000001968"/>
    </source>
</evidence>
<name>Q0AU75_SYNWW</name>
<dbReference type="STRING" id="335541.Swol_2440"/>
<gene>
    <name evidence="2" type="ordered locus">Swol_2440</name>
</gene>
<dbReference type="KEGG" id="swo:Swol_2440"/>
<dbReference type="AlphaFoldDB" id="Q0AU75"/>
<dbReference type="HOGENOM" id="CLU_065813_0_0_9"/>
<dbReference type="Pfam" id="PF13646">
    <property type="entry name" value="HEAT_2"/>
    <property type="match status" value="1"/>
</dbReference>
<sequence length="360" mass="40663">MNKLIAHPEPIINLVILLAIGIITTSLLLLLLMLRVRLHQATQEDHKKQLLCIWEPVLAAASIDCSAVQLPALAKKDYPDVLILWNRFQESMRGESKENLIILGQKLGIEALVERMLSSKDESERTIAALTLGNMGARESWPALEKMALTEVGLSGQVAARALARIDSKAAGPILIPLFIQRHEWPQSRVAAILSDMGAEVITTPMISALLRASPEELARFLRYLPFAYQSEALEALRLLLSEHSEAEVLTACLVAMRNLAEDRDIAVIKNFLHHPEWAVRVQAVNTMARLARREDLPEIIALLSDPNWWVRYRSAQALAELQFISWEKLEEIINQQEDRYARDALTQVMAEKQIREKKR</sequence>
<dbReference type="Proteomes" id="UP000001968">
    <property type="component" value="Chromosome"/>
</dbReference>
<dbReference type="Gene3D" id="1.25.10.10">
    <property type="entry name" value="Leucine-rich Repeat Variant"/>
    <property type="match status" value="1"/>
</dbReference>
<evidence type="ECO:0000313" key="2">
    <source>
        <dbReference type="EMBL" id="ABI69729.1"/>
    </source>
</evidence>